<evidence type="ECO:0000313" key="1">
    <source>
        <dbReference type="EMBL" id="SVC96685.1"/>
    </source>
</evidence>
<gene>
    <name evidence="1" type="ORF">METZ01_LOCUS349539</name>
</gene>
<reference evidence="1" key="1">
    <citation type="submission" date="2018-05" db="EMBL/GenBank/DDBJ databases">
        <authorList>
            <person name="Lanie J.A."/>
            <person name="Ng W.-L."/>
            <person name="Kazmierczak K.M."/>
            <person name="Andrzejewski T.M."/>
            <person name="Davidsen T.M."/>
            <person name="Wayne K.J."/>
            <person name="Tettelin H."/>
            <person name="Glass J.I."/>
            <person name="Rusch D."/>
            <person name="Podicherti R."/>
            <person name="Tsui H.-C.T."/>
            <person name="Winkler M.E."/>
        </authorList>
    </citation>
    <scope>NUCLEOTIDE SEQUENCE</scope>
</reference>
<organism evidence="1">
    <name type="scientific">marine metagenome</name>
    <dbReference type="NCBI Taxonomy" id="408172"/>
    <lineage>
        <taxon>unclassified sequences</taxon>
        <taxon>metagenomes</taxon>
        <taxon>ecological metagenomes</taxon>
    </lineage>
</organism>
<dbReference type="InterPro" id="IPR036388">
    <property type="entry name" value="WH-like_DNA-bd_sf"/>
</dbReference>
<dbReference type="Gene3D" id="1.10.10.10">
    <property type="entry name" value="Winged helix-like DNA-binding domain superfamily/Winged helix DNA-binding domain"/>
    <property type="match status" value="1"/>
</dbReference>
<dbReference type="EMBL" id="UINC01121487">
    <property type="protein sequence ID" value="SVC96685.1"/>
    <property type="molecule type" value="Genomic_DNA"/>
</dbReference>
<dbReference type="InterPro" id="IPR036390">
    <property type="entry name" value="WH_DNA-bd_sf"/>
</dbReference>
<dbReference type="SUPFAM" id="SSF46785">
    <property type="entry name" value="Winged helix' DNA-binding domain"/>
    <property type="match status" value="1"/>
</dbReference>
<sequence>MTMKAESSTDWTAQDHLGYWVGTLGSAMRKGLEDELAPMGVRPGQWGILEAALSCNADTLTALARIIPVDAAAISRQLDKFQQRRLVRRRLL</sequence>
<accession>A0A382RHP8</accession>
<feature type="non-terminal residue" evidence="1">
    <location>
        <position position="92"/>
    </location>
</feature>
<evidence type="ECO:0008006" key="2">
    <source>
        <dbReference type="Google" id="ProtNLM"/>
    </source>
</evidence>
<dbReference type="AlphaFoldDB" id="A0A382RHP8"/>
<proteinExistence type="predicted"/>
<protein>
    <recommendedName>
        <fullName evidence="2">HTH marR-type domain-containing protein</fullName>
    </recommendedName>
</protein>
<name>A0A382RHP8_9ZZZZ</name>